<accession>A0AAV4SB58</accession>
<evidence type="ECO:0000256" key="1">
    <source>
        <dbReference type="SAM" id="MobiDB-lite"/>
    </source>
</evidence>
<comment type="caution">
    <text evidence="2">The sequence shown here is derived from an EMBL/GenBank/DDBJ whole genome shotgun (WGS) entry which is preliminary data.</text>
</comment>
<name>A0AAV4SB58_CAEEX</name>
<gene>
    <name evidence="2" type="ORF">CEXT_408391</name>
</gene>
<dbReference type="EMBL" id="BPLR01009388">
    <property type="protein sequence ID" value="GIY31528.1"/>
    <property type="molecule type" value="Genomic_DNA"/>
</dbReference>
<protein>
    <submittedName>
        <fullName evidence="2">Uncharacterized protein</fullName>
    </submittedName>
</protein>
<feature type="region of interest" description="Disordered" evidence="1">
    <location>
        <begin position="1"/>
        <end position="20"/>
    </location>
</feature>
<organism evidence="2 3">
    <name type="scientific">Caerostris extrusa</name>
    <name type="common">Bark spider</name>
    <name type="synonym">Caerostris bankana</name>
    <dbReference type="NCBI Taxonomy" id="172846"/>
    <lineage>
        <taxon>Eukaryota</taxon>
        <taxon>Metazoa</taxon>
        <taxon>Ecdysozoa</taxon>
        <taxon>Arthropoda</taxon>
        <taxon>Chelicerata</taxon>
        <taxon>Arachnida</taxon>
        <taxon>Araneae</taxon>
        <taxon>Araneomorphae</taxon>
        <taxon>Entelegynae</taxon>
        <taxon>Araneoidea</taxon>
        <taxon>Araneidae</taxon>
        <taxon>Caerostris</taxon>
    </lineage>
</organism>
<dbReference type="AlphaFoldDB" id="A0AAV4SB58"/>
<evidence type="ECO:0000313" key="3">
    <source>
        <dbReference type="Proteomes" id="UP001054945"/>
    </source>
</evidence>
<keyword evidence="3" id="KW-1185">Reference proteome</keyword>
<sequence length="71" mass="8281">MKTFDKRERAKSKYVEHPPPEHLRHPFKRNLVIQLDPPLGLFEEWRALSAQQHWLTCSLISPGQGFAASEK</sequence>
<evidence type="ECO:0000313" key="2">
    <source>
        <dbReference type="EMBL" id="GIY31528.1"/>
    </source>
</evidence>
<proteinExistence type="predicted"/>
<reference evidence="2 3" key="1">
    <citation type="submission" date="2021-06" db="EMBL/GenBank/DDBJ databases">
        <title>Caerostris extrusa draft genome.</title>
        <authorList>
            <person name="Kono N."/>
            <person name="Arakawa K."/>
        </authorList>
    </citation>
    <scope>NUCLEOTIDE SEQUENCE [LARGE SCALE GENOMIC DNA]</scope>
</reference>
<dbReference type="Proteomes" id="UP001054945">
    <property type="component" value="Unassembled WGS sequence"/>
</dbReference>